<dbReference type="Proteomes" id="UP000827872">
    <property type="component" value="Linkage Group LG01"/>
</dbReference>
<accession>A0ACB8GB91</accession>
<protein>
    <submittedName>
        <fullName evidence="1">Uncharacterized protein</fullName>
    </submittedName>
</protein>
<sequence>MRRSPAGILPAAAQSRPVLHPALLDYEAGSLSTLLGGVHSRPISPKRPALSLSRGRMTHRQQHRWEWKRCLSLRATPILPGHCGAMALIEEAIFCQNREQNPGQQEQLMIHQMEHLQRLVTEQQKIIAFYNPGFSVSPCNSTHLFATMPSLPRIPTALFPAQLPLENVLPVQDSGCSPVTPLLMKHTLQPCATGTSANGSCSEALSEHPESQASEACLGTLPNIKEEKGEQEIDEHTPLSHFGIRINTRTTNVDDRHIGPGIGARQITFEDLTKEQLKVHSQRTEKQQENCETEVAARKSFPKSEENTTRLEKDKENTGKQQTNLLRRVSFDCQNHCAQSAHCDTAKLLGKHLQLKRQSSSPRTLFMDDKTTNCITSKEIKCHLNSLEQRSEEIKESSNTSDHDGEETVTKKESDVCFQINCTECHEQTNKIRAKVTDETDIPSPAFQDHSEGDNNRSIDTNISVWHKENLEVGALQVTGWSTDASVSIFDTQNFKENQTNPENQNSRLQITQVVNDQRLEVKVESSPEFKKVNDQVVKVVARSNRKQAAMIADLRRKQYHSANISGRWRRRPPSSDSVFTSTDSEDENKFHCFQCPVRSNTHKATNTDQNLDLSDADYANDEPSGPEDGKYPAKKFVQELASQQEASLITSSSNESSAEIDSLKDTMTHYPLKKTPFHPSKTAEDGREPETWRESNASTSTECSLQPLSLARDLVASLFPVFKTKAGIGDEKAALEKVKKRPTDKLEEWETDVEVQHQETSLLTQMKEEQTKAMAFLRNQINQLEALQPQVLHHLEEGKSEEVVELQKENEGFKKHIVKEEEESAEIKMLRQQISGLQEEIRRNESCWHAAHDELRSQVEALFKQNLKLQDELRVSEHQRMEAKRSQGSMDFIERGAEVPVLKAVLGGASPHNTLEERPSRGNHRSCISMHARSSPERTESLKSASGAHREKSPPKTLCNRNVTLTGRRTSHQPPFENSSPKSILSKRAQLYMESKKDEDVKEKIEYPDGKTEQLFVDGRRVVTFRNGTKKEISADKRTTVLTFFNGDIKKILPDQRVIYYYADAQTTHITYPNGIEVLQFPNHQIEKHYPDGTKEIVFPDKTIKRLYDGGLEETIFPDGTFVKVEKNGAKTILFSNGQKDIQTAEFKRREYPDGTIKTVYANGHQETKSSSGQVQFKDEKGRLIFDQK</sequence>
<proteinExistence type="predicted"/>
<gene>
    <name evidence="1" type="ORF">K3G42_024601</name>
</gene>
<organism evidence="1 2">
    <name type="scientific">Sphaerodactylus townsendi</name>
    <dbReference type="NCBI Taxonomy" id="933632"/>
    <lineage>
        <taxon>Eukaryota</taxon>
        <taxon>Metazoa</taxon>
        <taxon>Chordata</taxon>
        <taxon>Craniata</taxon>
        <taxon>Vertebrata</taxon>
        <taxon>Euteleostomi</taxon>
        <taxon>Lepidosauria</taxon>
        <taxon>Squamata</taxon>
        <taxon>Bifurcata</taxon>
        <taxon>Gekkota</taxon>
        <taxon>Sphaerodactylidae</taxon>
        <taxon>Sphaerodactylus</taxon>
    </lineage>
</organism>
<comment type="caution">
    <text evidence="1">The sequence shown here is derived from an EMBL/GenBank/DDBJ whole genome shotgun (WGS) entry which is preliminary data.</text>
</comment>
<dbReference type="EMBL" id="CM037614">
    <property type="protein sequence ID" value="KAH8016951.1"/>
    <property type="molecule type" value="Genomic_DNA"/>
</dbReference>
<reference evidence="1" key="1">
    <citation type="submission" date="2021-08" db="EMBL/GenBank/DDBJ databases">
        <title>The first chromosome-level gecko genome reveals the dynamic sex chromosomes of Neotropical dwarf geckos (Sphaerodactylidae: Sphaerodactylus).</title>
        <authorList>
            <person name="Pinto B.J."/>
            <person name="Keating S.E."/>
            <person name="Gamble T."/>
        </authorList>
    </citation>
    <scope>NUCLEOTIDE SEQUENCE</scope>
    <source>
        <strain evidence="1">TG3544</strain>
    </source>
</reference>
<name>A0ACB8GB91_9SAUR</name>
<keyword evidence="2" id="KW-1185">Reference proteome</keyword>
<evidence type="ECO:0000313" key="2">
    <source>
        <dbReference type="Proteomes" id="UP000827872"/>
    </source>
</evidence>
<evidence type="ECO:0000313" key="1">
    <source>
        <dbReference type="EMBL" id="KAH8016951.1"/>
    </source>
</evidence>